<dbReference type="VEuPathDB" id="CryptoDB:Cvel_24356"/>
<feature type="compositionally biased region" description="Acidic residues" evidence="2">
    <location>
        <begin position="222"/>
        <end position="243"/>
    </location>
</feature>
<dbReference type="PROSITE" id="PS51203">
    <property type="entry name" value="CS"/>
    <property type="match status" value="1"/>
</dbReference>
<dbReference type="EMBL" id="CDMZ01001789">
    <property type="protein sequence ID" value="CEM37604.1"/>
    <property type="molecule type" value="Genomic_DNA"/>
</dbReference>
<feature type="region of interest" description="Disordered" evidence="2">
    <location>
        <begin position="703"/>
        <end position="769"/>
    </location>
</feature>
<feature type="domain" description="CS" evidence="3">
    <location>
        <begin position="2"/>
        <end position="90"/>
    </location>
</feature>
<feature type="region of interest" description="Disordered" evidence="2">
    <location>
        <begin position="199"/>
        <end position="345"/>
    </location>
</feature>
<feature type="compositionally biased region" description="Acidic residues" evidence="2">
    <location>
        <begin position="744"/>
        <end position="758"/>
    </location>
</feature>
<dbReference type="GO" id="GO:0036158">
    <property type="term" value="P:outer dynein arm assembly"/>
    <property type="evidence" value="ECO:0007669"/>
    <property type="project" value="TreeGrafter"/>
</dbReference>
<keyword evidence="1" id="KW-0802">TPR repeat</keyword>
<evidence type="ECO:0000256" key="2">
    <source>
        <dbReference type="SAM" id="MobiDB-lite"/>
    </source>
</evidence>
<evidence type="ECO:0000313" key="4">
    <source>
        <dbReference type="EMBL" id="CEM37604.1"/>
    </source>
</evidence>
<feature type="compositionally biased region" description="Low complexity" evidence="2">
    <location>
        <begin position="715"/>
        <end position="729"/>
    </location>
</feature>
<feature type="region of interest" description="Disordered" evidence="2">
    <location>
        <begin position="601"/>
        <end position="638"/>
    </location>
</feature>
<proteinExistence type="predicted"/>
<accession>A0A0G4H245</accession>
<sequence length="966" mass="105473">MVLPTQITFAETPSVLSFTLKIPGISSKKADVLISRHYLKVNSAPYFWDADLRGDVDFSSGATTVKINAGIVQLSIPKNPNSQGLWGGFKLEPNVAFQNDAISVAALSRQEIAERRKASIAEQAEWSAEKDRRRSSLKHENISKAQNDQWKLDREVREWIDGQKEVERRTAEEYIYGGKNAEAPKVWNARQTSCNTLKKIPEGSEEEEVEEEQRVERREKAEIEEDMTAEVSESEESDPDLIFDDDKTAVKEIFPPPRSKRPAVAQKKTEDDKKEKGEKEVAPGRAGRSPGAAMQGNSRVELKFTKRENPNLPAREGKEREPPLPKDVKAGAGRGEEGRADDPVWLKDRGDSLASRGDFRGAVNAYSEALLKASNAACFANRSLCRLHLGDFEECLNDIQFALEIIAMKQRGDKNKPAPPADPEDNALKARVHWRAGVVLLWLGDFDRSLRNLRQATDVQGGLSGDESAEAFRDLQAVERLQGAQTLKEEGDSLLKEALGVKSEADRREKAQGERDQALLESKRLAGCAVEFYKAALQTGGDHPVLLANLSHALLEAGETEEGLATSDRTLSLLSKWNLPFCPGRAPAFHYLQHAAAGVKAAVEDEDPQQKKKDDEGNADPKSEVAKGGKGFAEPSASHPLVRPWRKLEFRVRMRRGTALETDGRLPEALEEARRALTLEPVNPSARSLRDRVVDAAALGGLPKSEDSLAGVGKPSSSESLPEVPVTSVGSTEGSRNVEKKQDEDEGDSEDSDGETEEGTDRVGKETEILKDTASRISEVLAAASASLTRTPPDFEGALVLLEAASRRTEAARRSAVLRRGAAAAGGNVEVEKETREVAATLRSLSLRAHANASLCCQKTGRLQGCVAKANLAIEHGQALRELQGGALATGPLKMMAAASQRKLWALKQLLKDEKAAEAEREAKELAEELLSVQREEKAEAEHKKTAVPSPAQVDSLVEVSSHILN</sequence>
<feature type="compositionally biased region" description="Basic and acidic residues" evidence="2">
    <location>
        <begin position="759"/>
        <end position="769"/>
    </location>
</feature>
<feature type="repeat" description="TPR" evidence="1">
    <location>
        <begin position="650"/>
        <end position="683"/>
    </location>
</feature>
<dbReference type="Gene3D" id="1.25.40.10">
    <property type="entry name" value="Tetratricopeptide repeat domain"/>
    <property type="match status" value="2"/>
</dbReference>
<feature type="region of interest" description="Disordered" evidence="2">
    <location>
        <begin position="935"/>
        <end position="954"/>
    </location>
</feature>
<gene>
    <name evidence="4" type="ORF">Cvel_24356</name>
</gene>
<name>A0A0G4H245_9ALVE</name>
<dbReference type="GO" id="GO:0036159">
    <property type="term" value="P:inner dynein arm assembly"/>
    <property type="evidence" value="ECO:0007669"/>
    <property type="project" value="TreeGrafter"/>
</dbReference>
<reference evidence="4" key="1">
    <citation type="submission" date="2014-11" db="EMBL/GenBank/DDBJ databases">
        <authorList>
            <person name="Otto D Thomas"/>
            <person name="Naeem Raeece"/>
        </authorList>
    </citation>
    <scope>NUCLEOTIDE SEQUENCE</scope>
</reference>
<dbReference type="InterPro" id="IPR011990">
    <property type="entry name" value="TPR-like_helical_dom_sf"/>
</dbReference>
<dbReference type="InterPro" id="IPR019734">
    <property type="entry name" value="TPR_rpt"/>
</dbReference>
<dbReference type="PANTHER" id="PTHR46492:SF1">
    <property type="entry name" value="DYNEIN AXONEMAL ASSEMBLY FACTOR 4"/>
    <property type="match status" value="1"/>
</dbReference>
<organism evidence="4">
    <name type="scientific">Chromera velia CCMP2878</name>
    <dbReference type="NCBI Taxonomy" id="1169474"/>
    <lineage>
        <taxon>Eukaryota</taxon>
        <taxon>Sar</taxon>
        <taxon>Alveolata</taxon>
        <taxon>Colpodellida</taxon>
        <taxon>Chromeraceae</taxon>
        <taxon>Chromera</taxon>
    </lineage>
</organism>
<feature type="compositionally biased region" description="Low complexity" evidence="2">
    <location>
        <begin position="283"/>
        <end position="293"/>
    </location>
</feature>
<feature type="region of interest" description="Disordered" evidence="2">
    <location>
        <begin position="120"/>
        <end position="147"/>
    </location>
</feature>
<dbReference type="PROSITE" id="PS50005">
    <property type="entry name" value="TPR"/>
    <property type="match status" value="1"/>
</dbReference>
<feature type="compositionally biased region" description="Basic and acidic residues" evidence="2">
    <location>
        <begin position="212"/>
        <end position="221"/>
    </location>
</feature>
<dbReference type="InterPro" id="IPR052004">
    <property type="entry name" value="Dynein_assembly_factor_4"/>
</dbReference>
<feature type="compositionally biased region" description="Basic and acidic residues" evidence="2">
    <location>
        <begin position="608"/>
        <end position="627"/>
    </location>
</feature>
<feature type="compositionally biased region" description="Basic and acidic residues" evidence="2">
    <location>
        <begin position="300"/>
        <end position="345"/>
    </location>
</feature>
<protein>
    <recommendedName>
        <fullName evidence="3">CS domain-containing protein</fullName>
    </recommendedName>
</protein>
<feature type="compositionally biased region" description="Basic and acidic residues" evidence="2">
    <location>
        <begin position="935"/>
        <end position="945"/>
    </location>
</feature>
<dbReference type="AlphaFoldDB" id="A0A0G4H245"/>
<dbReference type="SUPFAM" id="SSF48452">
    <property type="entry name" value="TPR-like"/>
    <property type="match status" value="2"/>
</dbReference>
<feature type="compositionally biased region" description="Basic and acidic residues" evidence="2">
    <location>
        <begin position="267"/>
        <end position="282"/>
    </location>
</feature>
<feature type="compositionally biased region" description="Basic and acidic residues" evidence="2">
    <location>
        <begin position="127"/>
        <end position="142"/>
    </location>
</feature>
<dbReference type="SMART" id="SM00028">
    <property type="entry name" value="TPR"/>
    <property type="match status" value="4"/>
</dbReference>
<evidence type="ECO:0000259" key="3">
    <source>
        <dbReference type="PROSITE" id="PS51203"/>
    </source>
</evidence>
<evidence type="ECO:0000256" key="1">
    <source>
        <dbReference type="PROSITE-ProRule" id="PRU00339"/>
    </source>
</evidence>
<dbReference type="GO" id="GO:0003341">
    <property type="term" value="P:cilium movement"/>
    <property type="evidence" value="ECO:0007669"/>
    <property type="project" value="TreeGrafter"/>
</dbReference>
<dbReference type="InterPro" id="IPR007052">
    <property type="entry name" value="CS_dom"/>
</dbReference>
<dbReference type="PANTHER" id="PTHR46492">
    <property type="entry name" value="DYNEIN ASSEMBLY FACTOR 4, AXONEMAL"/>
    <property type="match status" value="1"/>
</dbReference>